<feature type="transmembrane region" description="Helical" evidence="1">
    <location>
        <begin position="21"/>
        <end position="45"/>
    </location>
</feature>
<comment type="caution">
    <text evidence="2">The sequence shown here is derived from an EMBL/GenBank/DDBJ whole genome shotgun (WGS) entry which is preliminary data.</text>
</comment>
<feature type="transmembrane region" description="Helical" evidence="1">
    <location>
        <begin position="101"/>
        <end position="126"/>
    </location>
</feature>
<keyword evidence="1" id="KW-1133">Transmembrane helix</keyword>
<dbReference type="AlphaFoldDB" id="A0A2N6PL48"/>
<evidence type="ECO:0000313" key="2">
    <source>
        <dbReference type="EMBL" id="PMB99422.1"/>
    </source>
</evidence>
<reference evidence="2 3" key="1">
    <citation type="submission" date="2017-09" db="EMBL/GenBank/DDBJ databases">
        <title>Bacterial strain isolated from the female urinary microbiota.</title>
        <authorList>
            <person name="Thomas-White K."/>
            <person name="Kumar N."/>
            <person name="Forster S."/>
            <person name="Putonti C."/>
            <person name="Lawley T."/>
            <person name="Wolfe A.J."/>
        </authorList>
    </citation>
    <scope>NUCLEOTIDE SEQUENCE [LARGE SCALE GENOMIC DNA]</scope>
    <source>
        <strain evidence="2 3">UMB0680</strain>
    </source>
</reference>
<evidence type="ECO:0000256" key="1">
    <source>
        <dbReference type="SAM" id="Phobius"/>
    </source>
</evidence>
<name>A0A2N6PL48_9MICO</name>
<feature type="transmembrane region" description="Helical" evidence="1">
    <location>
        <begin position="132"/>
        <end position="151"/>
    </location>
</feature>
<gene>
    <name evidence="2" type="ORF">CJ198_02575</name>
</gene>
<evidence type="ECO:0000313" key="3">
    <source>
        <dbReference type="Proteomes" id="UP000235703"/>
    </source>
</evidence>
<protein>
    <recommendedName>
        <fullName evidence="4">DUF2975 domain-containing protein</fullName>
    </recommendedName>
</protein>
<dbReference type="GeneID" id="86842255"/>
<accession>A0A2N6PL48</accession>
<organism evidence="2 3">
    <name type="scientific">Brevibacterium luteolum</name>
    <dbReference type="NCBI Taxonomy" id="199591"/>
    <lineage>
        <taxon>Bacteria</taxon>
        <taxon>Bacillati</taxon>
        <taxon>Actinomycetota</taxon>
        <taxon>Actinomycetes</taxon>
        <taxon>Micrococcales</taxon>
        <taxon>Brevibacteriaceae</taxon>
        <taxon>Brevibacterium</taxon>
    </lineage>
</organism>
<evidence type="ECO:0008006" key="4">
    <source>
        <dbReference type="Google" id="ProtNLM"/>
    </source>
</evidence>
<dbReference type="RefSeq" id="WP_102160452.1">
    <property type="nucleotide sequence ID" value="NZ_JALXPM010000008.1"/>
</dbReference>
<sequence length="163" mass="16387">MMTAVHPTQTHQPAASNPARGVFSALPATAWIATVPIAAATLAVVSQALAFRPEYPGLSTALDLYAIAFALGGISAVACAAALGIALRACARDRTGSAAAAVRIAALAAAVTTGIVALMLLSAFFVPGGGPLFAPALLCLTLIGTTLTTALRRWARLLHQQAG</sequence>
<proteinExistence type="predicted"/>
<keyword evidence="3" id="KW-1185">Reference proteome</keyword>
<keyword evidence="1" id="KW-0472">Membrane</keyword>
<dbReference type="EMBL" id="PNFZ01000001">
    <property type="protein sequence ID" value="PMB99422.1"/>
    <property type="molecule type" value="Genomic_DNA"/>
</dbReference>
<keyword evidence="1" id="KW-0812">Transmembrane</keyword>
<feature type="transmembrane region" description="Helical" evidence="1">
    <location>
        <begin position="65"/>
        <end position="89"/>
    </location>
</feature>
<dbReference type="Proteomes" id="UP000235703">
    <property type="component" value="Unassembled WGS sequence"/>
</dbReference>